<keyword evidence="6" id="KW-0812">Transmembrane</keyword>
<dbReference type="AlphaFoldDB" id="A0A1J6HFB4"/>
<feature type="domain" description="SLBB" evidence="17">
    <location>
        <begin position="248"/>
        <end position="337"/>
    </location>
</feature>
<evidence type="ECO:0000313" key="18">
    <source>
        <dbReference type="EMBL" id="OIS91669.1"/>
    </source>
</evidence>
<evidence type="ECO:0000256" key="7">
    <source>
        <dbReference type="ARBA" id="ARBA00022729"/>
    </source>
</evidence>
<keyword evidence="5" id="KW-0762">Sugar transport</keyword>
<evidence type="ECO:0000256" key="9">
    <source>
        <dbReference type="ARBA" id="ARBA00023065"/>
    </source>
</evidence>
<keyword evidence="19" id="KW-1185">Reference proteome</keyword>
<evidence type="ECO:0000256" key="6">
    <source>
        <dbReference type="ARBA" id="ARBA00022692"/>
    </source>
</evidence>
<keyword evidence="9" id="KW-0406">Ion transport</keyword>
<keyword evidence="14" id="KW-0449">Lipoprotein</keyword>
<keyword evidence="12" id="KW-0564">Palmitate</keyword>
<comment type="similarity">
    <text evidence="2">Belongs to the BexD/CtrA/VexA family.</text>
</comment>
<organism evidence="18 19">
    <name type="scientific">Brucella cytisi</name>
    <dbReference type="NCBI Taxonomy" id="407152"/>
    <lineage>
        <taxon>Bacteria</taxon>
        <taxon>Pseudomonadati</taxon>
        <taxon>Pseudomonadota</taxon>
        <taxon>Alphaproteobacteria</taxon>
        <taxon>Hyphomicrobiales</taxon>
        <taxon>Brucellaceae</taxon>
        <taxon>Brucella/Ochrobactrum group</taxon>
        <taxon>Brucella</taxon>
    </lineage>
</organism>
<dbReference type="GO" id="GO:0015288">
    <property type="term" value="F:porin activity"/>
    <property type="evidence" value="ECO:0007669"/>
    <property type="project" value="UniProtKB-KW"/>
</dbReference>
<keyword evidence="8" id="KW-0625">Polysaccharide transport</keyword>
<feature type="domain" description="SLBB" evidence="17">
    <location>
        <begin position="166"/>
        <end position="238"/>
    </location>
</feature>
<comment type="caution">
    <text evidence="18">The sequence shown here is derived from an EMBL/GenBank/DDBJ whole genome shotgun (WGS) entry which is preliminary data.</text>
</comment>
<keyword evidence="7 15" id="KW-0732">Signal</keyword>
<accession>A0A1J6HFB4</accession>
<dbReference type="PROSITE" id="PS51257">
    <property type="entry name" value="PROKAR_LIPOPROTEIN"/>
    <property type="match status" value="1"/>
</dbReference>
<dbReference type="GO" id="GO:0009279">
    <property type="term" value="C:cell outer membrane"/>
    <property type="evidence" value="ECO:0007669"/>
    <property type="project" value="UniProtKB-SubCell"/>
</dbReference>
<dbReference type="OrthoDB" id="7198507at2"/>
<dbReference type="PANTHER" id="PTHR33619:SF3">
    <property type="entry name" value="POLYSACCHARIDE EXPORT PROTEIN GFCE-RELATED"/>
    <property type="match status" value="1"/>
</dbReference>
<evidence type="ECO:0000256" key="15">
    <source>
        <dbReference type="SAM" id="SignalP"/>
    </source>
</evidence>
<dbReference type="GO" id="GO:0046930">
    <property type="term" value="C:pore complex"/>
    <property type="evidence" value="ECO:0007669"/>
    <property type="project" value="UniProtKB-KW"/>
</dbReference>
<feature type="signal peptide" evidence="15">
    <location>
        <begin position="1"/>
        <end position="19"/>
    </location>
</feature>
<feature type="chain" id="PRO_5009638960" evidence="15">
    <location>
        <begin position="20"/>
        <end position="372"/>
    </location>
</feature>
<evidence type="ECO:0000256" key="2">
    <source>
        <dbReference type="ARBA" id="ARBA00009450"/>
    </source>
</evidence>
<gene>
    <name evidence="18" type="ORF">BLA27_20450</name>
</gene>
<dbReference type="GO" id="GO:0015159">
    <property type="term" value="F:polysaccharide transmembrane transporter activity"/>
    <property type="evidence" value="ECO:0007669"/>
    <property type="project" value="InterPro"/>
</dbReference>
<dbReference type="InterPro" id="IPR054765">
    <property type="entry name" value="SLBB_dom"/>
</dbReference>
<proteinExistence type="inferred from homology"/>
<dbReference type="Gene3D" id="3.30.1950.10">
    <property type="entry name" value="wza like domain"/>
    <property type="match status" value="1"/>
</dbReference>
<dbReference type="Gene3D" id="3.10.560.10">
    <property type="entry name" value="Outer membrane lipoprotein wza domain like"/>
    <property type="match status" value="2"/>
</dbReference>
<dbReference type="PANTHER" id="PTHR33619">
    <property type="entry name" value="POLYSACCHARIDE EXPORT PROTEIN GFCE-RELATED"/>
    <property type="match status" value="1"/>
</dbReference>
<comment type="subcellular location">
    <subcellularLocation>
        <location evidence="1">Cell outer membrane</location>
        <topology evidence="1">Multi-pass membrane protein</topology>
    </subcellularLocation>
</comment>
<evidence type="ECO:0000256" key="10">
    <source>
        <dbReference type="ARBA" id="ARBA00023114"/>
    </source>
</evidence>
<reference evidence="18 19" key="1">
    <citation type="submission" date="2016-10" db="EMBL/GenBank/DDBJ databases">
        <title>The Draft Genome Sequence of the Potato Rhizosphere Bacteria Ochrobactrum sp. IPA7.2.</title>
        <authorList>
            <person name="Gogoleva N.E."/>
            <person name="Khlopko Y.A."/>
            <person name="Burygin G.L."/>
            <person name="Plotnikov A.O."/>
        </authorList>
    </citation>
    <scope>NUCLEOTIDE SEQUENCE [LARGE SCALE GENOMIC DNA]</scope>
    <source>
        <strain evidence="18 19">IPA7.2</strain>
    </source>
</reference>
<dbReference type="InterPro" id="IPR003715">
    <property type="entry name" value="Poly_export_N"/>
</dbReference>
<keyword evidence="4" id="KW-1134">Transmembrane beta strand</keyword>
<evidence type="ECO:0000259" key="17">
    <source>
        <dbReference type="Pfam" id="PF22461"/>
    </source>
</evidence>
<evidence type="ECO:0000256" key="14">
    <source>
        <dbReference type="ARBA" id="ARBA00023288"/>
    </source>
</evidence>
<dbReference type="Pfam" id="PF02563">
    <property type="entry name" value="Poly_export"/>
    <property type="match status" value="1"/>
</dbReference>
<protein>
    <submittedName>
        <fullName evidence="18">Capsule biosynthesis protein</fullName>
    </submittedName>
</protein>
<keyword evidence="11" id="KW-0472">Membrane</keyword>
<evidence type="ECO:0000259" key="16">
    <source>
        <dbReference type="Pfam" id="PF02563"/>
    </source>
</evidence>
<dbReference type="GO" id="GO:0006811">
    <property type="term" value="P:monoatomic ion transport"/>
    <property type="evidence" value="ECO:0007669"/>
    <property type="project" value="UniProtKB-KW"/>
</dbReference>
<name>A0A1J6HFB4_9HYPH</name>
<evidence type="ECO:0000256" key="3">
    <source>
        <dbReference type="ARBA" id="ARBA00022448"/>
    </source>
</evidence>
<evidence type="ECO:0000256" key="8">
    <source>
        <dbReference type="ARBA" id="ARBA00023047"/>
    </source>
</evidence>
<evidence type="ECO:0000313" key="19">
    <source>
        <dbReference type="Proteomes" id="UP000182985"/>
    </source>
</evidence>
<keyword evidence="10" id="KW-0626">Porin</keyword>
<evidence type="ECO:0000256" key="12">
    <source>
        <dbReference type="ARBA" id="ARBA00023139"/>
    </source>
</evidence>
<evidence type="ECO:0000256" key="13">
    <source>
        <dbReference type="ARBA" id="ARBA00023237"/>
    </source>
</evidence>
<evidence type="ECO:0000256" key="5">
    <source>
        <dbReference type="ARBA" id="ARBA00022597"/>
    </source>
</evidence>
<keyword evidence="13" id="KW-0998">Cell outer membrane</keyword>
<keyword evidence="3" id="KW-0813">Transport</keyword>
<evidence type="ECO:0000256" key="11">
    <source>
        <dbReference type="ARBA" id="ARBA00023136"/>
    </source>
</evidence>
<evidence type="ECO:0000256" key="4">
    <source>
        <dbReference type="ARBA" id="ARBA00022452"/>
    </source>
</evidence>
<dbReference type="InterPro" id="IPR049712">
    <property type="entry name" value="Poly_export"/>
</dbReference>
<sequence>MRKLLLLGSVSILSACAMPADGPNATNITSASFPHSNNRIPIVELKNASAVDYNALTSSGNVTGGGLRDLRQGRASALLRPGDVIEVTVFDTGEDGLFASANSKTLNLGRFTVDRSGAVTLPFVGKKKVSSSTPEGLQKQVVEGLRGSTVNPQAVVTVVEKPSSVVTVNGSVRTPGQFPLSSGRERVLDVLAQAGGASGKNGEVTVVRNGHRASTSIDRLMNDNSQNIFLQPGDQILVGGNGSSFTALGSFKSAGEFDFEPGKLTLAQAVARAGGLLDDRADARNLYLFRSNAVADPVARAKNPGAIGSPIIYRINLREVSNFVLMQQFYMRDGDMLFGTNAPLVNAAKLLTVFQKSAPTAAAPQPGAAAGN</sequence>
<dbReference type="Pfam" id="PF22461">
    <property type="entry name" value="SLBB_2"/>
    <property type="match status" value="2"/>
</dbReference>
<dbReference type="EMBL" id="MOEC01000025">
    <property type="protein sequence ID" value="OIS91669.1"/>
    <property type="molecule type" value="Genomic_DNA"/>
</dbReference>
<feature type="domain" description="Polysaccharide export protein N-terminal" evidence="16">
    <location>
        <begin position="77"/>
        <end position="158"/>
    </location>
</feature>
<dbReference type="RefSeq" id="WP_071633328.1">
    <property type="nucleotide sequence ID" value="NZ_MOEC01000025.1"/>
</dbReference>
<dbReference type="Proteomes" id="UP000182985">
    <property type="component" value="Unassembled WGS sequence"/>
</dbReference>
<evidence type="ECO:0000256" key="1">
    <source>
        <dbReference type="ARBA" id="ARBA00004571"/>
    </source>
</evidence>